<dbReference type="AlphaFoldDB" id="A0AB34JDQ9"/>
<organism evidence="8 9">
    <name type="scientific">Prymnesium parvum</name>
    <name type="common">Toxic golden alga</name>
    <dbReference type="NCBI Taxonomy" id="97485"/>
    <lineage>
        <taxon>Eukaryota</taxon>
        <taxon>Haptista</taxon>
        <taxon>Haptophyta</taxon>
        <taxon>Prymnesiophyceae</taxon>
        <taxon>Prymnesiales</taxon>
        <taxon>Prymnesiaceae</taxon>
        <taxon>Prymnesium</taxon>
    </lineage>
</organism>
<dbReference type="CDD" id="cd06463">
    <property type="entry name" value="p23_like"/>
    <property type="match status" value="1"/>
</dbReference>
<dbReference type="PROSITE" id="PS51203">
    <property type="entry name" value="CS"/>
    <property type="match status" value="1"/>
</dbReference>
<evidence type="ECO:0000256" key="3">
    <source>
        <dbReference type="ARBA" id="ARBA00018915"/>
    </source>
</evidence>
<keyword evidence="9" id="KW-1185">Reference proteome</keyword>
<dbReference type="PANTHER" id="PTHR21664:SF1">
    <property type="entry name" value="NUDC DOMAIN-CONTAINING PROTEIN 1"/>
    <property type="match status" value="1"/>
</dbReference>
<name>A0AB34JDQ9_PRYPA</name>
<feature type="region of interest" description="Disordered" evidence="6">
    <location>
        <begin position="207"/>
        <end position="237"/>
    </location>
</feature>
<accession>A0AB34JDQ9</accession>
<evidence type="ECO:0000256" key="1">
    <source>
        <dbReference type="ARBA" id="ARBA00004123"/>
    </source>
</evidence>
<dbReference type="Gene3D" id="2.60.40.790">
    <property type="match status" value="1"/>
</dbReference>
<feature type="compositionally biased region" description="Basic and acidic residues" evidence="6">
    <location>
        <begin position="207"/>
        <end position="220"/>
    </location>
</feature>
<feature type="domain" description="CS" evidence="7">
    <location>
        <begin position="80"/>
        <end position="187"/>
    </location>
</feature>
<dbReference type="Pfam" id="PF04969">
    <property type="entry name" value="CS"/>
    <property type="match status" value="2"/>
</dbReference>
<evidence type="ECO:0000256" key="4">
    <source>
        <dbReference type="ARBA" id="ARBA00022490"/>
    </source>
</evidence>
<reference evidence="8 9" key="1">
    <citation type="journal article" date="2024" name="Science">
        <title>Giant polyketide synthase enzymes in the biosynthesis of giant marine polyether toxins.</title>
        <authorList>
            <person name="Fallon T.R."/>
            <person name="Shende V.V."/>
            <person name="Wierzbicki I.H."/>
            <person name="Pendleton A.L."/>
            <person name="Watervoot N.F."/>
            <person name="Auber R.P."/>
            <person name="Gonzalez D.J."/>
            <person name="Wisecaver J.H."/>
            <person name="Moore B.S."/>
        </authorList>
    </citation>
    <scope>NUCLEOTIDE SEQUENCE [LARGE SCALE GENOMIC DNA]</scope>
    <source>
        <strain evidence="8 9">12B1</strain>
    </source>
</reference>
<evidence type="ECO:0000259" key="7">
    <source>
        <dbReference type="PROSITE" id="PS51203"/>
    </source>
</evidence>
<evidence type="ECO:0000313" key="9">
    <source>
        <dbReference type="Proteomes" id="UP001515480"/>
    </source>
</evidence>
<proteinExistence type="predicted"/>
<dbReference type="InterPro" id="IPR008978">
    <property type="entry name" value="HSP20-like_chaperone"/>
</dbReference>
<evidence type="ECO:0000256" key="6">
    <source>
        <dbReference type="SAM" id="MobiDB-lite"/>
    </source>
</evidence>
<dbReference type="InterPro" id="IPR007052">
    <property type="entry name" value="CS_dom"/>
</dbReference>
<dbReference type="SUPFAM" id="SSF49764">
    <property type="entry name" value="HSP20-like chaperones"/>
    <property type="match status" value="2"/>
</dbReference>
<evidence type="ECO:0000256" key="5">
    <source>
        <dbReference type="ARBA" id="ARBA00023242"/>
    </source>
</evidence>
<dbReference type="GO" id="GO:0005634">
    <property type="term" value="C:nucleus"/>
    <property type="evidence" value="ECO:0007669"/>
    <property type="project" value="UniProtKB-SubCell"/>
</dbReference>
<keyword evidence="4" id="KW-0963">Cytoplasm</keyword>
<gene>
    <name evidence="8" type="ORF">AB1Y20_003423</name>
</gene>
<comment type="subcellular location">
    <subcellularLocation>
        <location evidence="2">Cytoplasm</location>
    </subcellularLocation>
    <subcellularLocation>
        <location evidence="1">Nucleus</location>
    </subcellularLocation>
</comment>
<keyword evidence="5" id="KW-0539">Nucleus</keyword>
<evidence type="ECO:0000256" key="2">
    <source>
        <dbReference type="ARBA" id="ARBA00004496"/>
    </source>
</evidence>
<comment type="caution">
    <text evidence="8">The sequence shown here is derived from an EMBL/GenBank/DDBJ whole genome shotgun (WGS) entry which is preliminary data.</text>
</comment>
<dbReference type="InterPro" id="IPR037895">
    <property type="entry name" value="NUDCD1"/>
</dbReference>
<sequence length="513" mass="57292">MAAPGLGEFLQRYDLAELGPRLIDKLSIREMQGLLAANRPFFLERLRQAGIEKLIDRQKLANALSRAQKEGSLPPPPAMPHMNPCYFAETTDQLTVWLSVEAGIKAHQISFSVDANSIQVKVMGEETSLSGRLCGLVKPRECTWEIERTAQPAYDPLLAAADQPPQLPDKVAVCLLKSTPEKWVTLFKDGVAKRVAETNPVLEARKRREELRREEEKKAGPMDWTNLNPKPRPDPGRAAEVQAIKKVRAQRFSEKLSSTPSLDAANHWIGSRAMLIWRDGASSIEGRPGGPEGEPLFTWTESKSELICRARTRSGLCSSDVKLTAGLHSADVHVGGAQTIWCGRTVGRLSPSACKVRVLQPPQAPWTTLELTLHKAEPRLWRAPYLELLAEVDVREAKASLPTRDQLALNGWDYADSERDVLVKVPIKDCGHMSEDDFRLAVAHDSFNLHVLGQEEKPLLAGETSGMLVPEGCRWSFSQPWVEGTQKFFNIELSLRKRDAGYWHKDLLKRAFQ</sequence>
<evidence type="ECO:0000313" key="8">
    <source>
        <dbReference type="EMBL" id="KAL1519163.1"/>
    </source>
</evidence>
<dbReference type="Proteomes" id="UP001515480">
    <property type="component" value="Unassembled WGS sequence"/>
</dbReference>
<protein>
    <recommendedName>
        <fullName evidence="3">NudC domain-containing protein 1</fullName>
    </recommendedName>
</protein>
<dbReference type="EMBL" id="JBGBPQ010000010">
    <property type="protein sequence ID" value="KAL1519163.1"/>
    <property type="molecule type" value="Genomic_DNA"/>
</dbReference>
<dbReference type="PANTHER" id="PTHR21664">
    <property type="entry name" value="CHRONIC MYELOGENOUS LEUKEMIA TUMOR ANTIGEN 66"/>
    <property type="match status" value="1"/>
</dbReference>
<dbReference type="GO" id="GO:0005737">
    <property type="term" value="C:cytoplasm"/>
    <property type="evidence" value="ECO:0007669"/>
    <property type="project" value="UniProtKB-SubCell"/>
</dbReference>